<dbReference type="Gene3D" id="3.10.180.10">
    <property type="entry name" value="2,3-Dihydroxybiphenyl 1,2-Dioxygenase, domain 1"/>
    <property type="match status" value="2"/>
</dbReference>
<evidence type="ECO:0000313" key="2">
    <source>
        <dbReference type="EMBL" id="MCB5182735.1"/>
    </source>
</evidence>
<feature type="domain" description="VOC" evidence="1">
    <location>
        <begin position="138"/>
        <end position="260"/>
    </location>
</feature>
<evidence type="ECO:0000259" key="1">
    <source>
        <dbReference type="PROSITE" id="PS51819"/>
    </source>
</evidence>
<dbReference type="Proteomes" id="UP001199054">
    <property type="component" value="Unassembled WGS sequence"/>
</dbReference>
<feature type="domain" description="VOC" evidence="1">
    <location>
        <begin position="12"/>
        <end position="125"/>
    </location>
</feature>
<dbReference type="PANTHER" id="PTHR33993:SF10">
    <property type="entry name" value="CONSERVED PROTEIN"/>
    <property type="match status" value="1"/>
</dbReference>
<dbReference type="EMBL" id="JAJAUY010000145">
    <property type="protein sequence ID" value="MCB5182735.1"/>
    <property type="molecule type" value="Genomic_DNA"/>
</dbReference>
<accession>A0ABS8BDL8</accession>
<organism evidence="2 3">
    <name type="scientific">Streptomyces antimicrobicus</name>
    <dbReference type="NCBI Taxonomy" id="2883108"/>
    <lineage>
        <taxon>Bacteria</taxon>
        <taxon>Bacillati</taxon>
        <taxon>Actinomycetota</taxon>
        <taxon>Actinomycetes</taxon>
        <taxon>Kitasatosporales</taxon>
        <taxon>Streptomycetaceae</taxon>
        <taxon>Streptomyces</taxon>
    </lineage>
</organism>
<protein>
    <submittedName>
        <fullName evidence="2">VOC family protein</fullName>
    </submittedName>
</protein>
<dbReference type="PROSITE" id="PS51819">
    <property type="entry name" value="VOC"/>
    <property type="match status" value="2"/>
</dbReference>
<dbReference type="SUPFAM" id="SSF54593">
    <property type="entry name" value="Glyoxalase/Bleomycin resistance protein/Dihydroxybiphenyl dioxygenase"/>
    <property type="match status" value="2"/>
</dbReference>
<gene>
    <name evidence="2" type="ORF">LG632_25605</name>
</gene>
<sequence length="273" mass="29050">MAEISAGDVFGAPCWVSLMARDLAGAQRFYGAVLGWTFRPTRLGQAFRVAELEGVPVAGVGALAGDLSLAVSWTPYFAVEDVEVAVSRIRERTGTVAVGPVSFERAGRGALAADPQGAVFGVWEGRILSDWRIGRGRAPAWLELRTRDAFQAAVFYGEVLEWATGRAGCCEVSYENDQVVLRRNGEALARLDSGPVEEASVEPVRRPRWHVHFEVPDLDAALDAATALGGTVVRVAEPDDPEPSVTLRDVDGALFDLHAAAPADQGGALPGGR</sequence>
<name>A0ABS8BDL8_9ACTN</name>
<evidence type="ECO:0000313" key="3">
    <source>
        <dbReference type="Proteomes" id="UP001199054"/>
    </source>
</evidence>
<dbReference type="InterPro" id="IPR052164">
    <property type="entry name" value="Anthracycline_SecMetBiosynth"/>
</dbReference>
<dbReference type="Pfam" id="PF18029">
    <property type="entry name" value="Glyoxalase_6"/>
    <property type="match status" value="1"/>
</dbReference>
<proteinExistence type="predicted"/>
<comment type="caution">
    <text evidence="2">The sequence shown here is derived from an EMBL/GenBank/DDBJ whole genome shotgun (WGS) entry which is preliminary data.</text>
</comment>
<dbReference type="CDD" id="cd07247">
    <property type="entry name" value="SgaA_N_like"/>
    <property type="match status" value="1"/>
</dbReference>
<dbReference type="InterPro" id="IPR041581">
    <property type="entry name" value="Glyoxalase_6"/>
</dbReference>
<keyword evidence="3" id="KW-1185">Reference proteome</keyword>
<reference evidence="2 3" key="1">
    <citation type="submission" date="2021-10" db="EMBL/GenBank/DDBJ databases">
        <title>Streptomyces sp. strain SMC 277, a novel streptomycete isolated from soil.</title>
        <authorList>
            <person name="Chanama M."/>
        </authorList>
    </citation>
    <scope>NUCLEOTIDE SEQUENCE [LARGE SCALE GENOMIC DNA]</scope>
    <source>
        <strain evidence="2 3">SMC 277</strain>
    </source>
</reference>
<dbReference type="InterPro" id="IPR029068">
    <property type="entry name" value="Glyas_Bleomycin-R_OHBP_Dase"/>
</dbReference>
<dbReference type="InterPro" id="IPR037523">
    <property type="entry name" value="VOC_core"/>
</dbReference>
<dbReference type="RefSeq" id="WP_226729920.1">
    <property type="nucleotide sequence ID" value="NZ_JAJAUY010000145.1"/>
</dbReference>
<dbReference type="PANTHER" id="PTHR33993">
    <property type="entry name" value="GLYOXALASE-RELATED"/>
    <property type="match status" value="1"/>
</dbReference>